<dbReference type="SUPFAM" id="SSF101478">
    <property type="entry name" value="ADP-ribosylglycohydrolase"/>
    <property type="match status" value="1"/>
</dbReference>
<reference evidence="5 6" key="1">
    <citation type="submission" date="2019-01" db="EMBL/GenBank/DDBJ databases">
        <title>Lactibacter flavus gen. nov., sp. nov., a novel bacterium of the family Propionibacteriaceae isolated from raw milk and dairy products.</title>
        <authorList>
            <person name="Huptas C."/>
            <person name="Wenning M."/>
            <person name="Breitenwieser F."/>
            <person name="Doll E."/>
            <person name="Von Neubeck M."/>
            <person name="Busse H.-J."/>
            <person name="Scherer S."/>
        </authorList>
    </citation>
    <scope>NUCLEOTIDE SEQUENCE [LARGE SCALE GENOMIC DNA]</scope>
    <source>
        <strain evidence="5 6">DSM 22130</strain>
    </source>
</reference>
<dbReference type="GO" id="GO:0046872">
    <property type="term" value="F:metal ion binding"/>
    <property type="evidence" value="ECO:0007669"/>
    <property type="project" value="UniProtKB-KW"/>
</dbReference>
<feature type="region of interest" description="Disordered" evidence="4">
    <location>
        <begin position="473"/>
        <end position="495"/>
    </location>
</feature>
<dbReference type="GO" id="GO:0016787">
    <property type="term" value="F:hydrolase activity"/>
    <property type="evidence" value="ECO:0007669"/>
    <property type="project" value="UniProtKB-KW"/>
</dbReference>
<accession>A0A4Q9KHL3</accession>
<feature type="binding site" evidence="3">
    <location>
        <position position="263"/>
    </location>
    <ligand>
        <name>Mg(2+)</name>
        <dbReference type="ChEBI" id="CHEBI:18420"/>
        <label>1</label>
    </ligand>
</feature>
<proteinExistence type="inferred from homology"/>
<feature type="binding site" evidence="3">
    <location>
        <position position="55"/>
    </location>
    <ligand>
        <name>Mg(2+)</name>
        <dbReference type="ChEBI" id="CHEBI:18420"/>
        <label>1</label>
    </ligand>
</feature>
<dbReference type="Gene3D" id="1.10.4080.10">
    <property type="entry name" value="ADP-ribosylation/Crystallin J1"/>
    <property type="match status" value="1"/>
</dbReference>
<feature type="binding site" evidence="3">
    <location>
        <position position="56"/>
    </location>
    <ligand>
        <name>Mg(2+)</name>
        <dbReference type="ChEBI" id="CHEBI:18420"/>
        <label>1</label>
    </ligand>
</feature>
<keyword evidence="2 5" id="KW-0378">Hydrolase</keyword>
<keyword evidence="6" id="KW-1185">Reference proteome</keyword>
<sequence>MRLSSEQADRAGGVLLGQAIGDALGVPYEFGPPIELGTAAMIGGGLGPYAPGEWSDDTQMAVCIAQATAAGPFGQTPLDAVVAAFVRWAREGASDIGVQTSTVLRQAMDAPENLPAMQAAALDAAADGRAGNGALMRTSIVGLVALDDPERTAQAASDVARLTHAHHLCVESSILWSEAVRLAVVEGRLDLRAGVRLLGEDRRAFWQDAIGQAETQPPAIFGRNGFTVTALQAAWSAIHSTRHIAGPDHVEAALQAAIAIGHDTDTVAAIAGGLLGARYGVSGLKTDWTRRVHGWPGLRARDLVALALATAIGELPLDHRKSSMVTGGRPGLAVPHPDDPHVLLGTEADLARCADRGVTAVVSLSRVGADDIASTNVAPGKHVSVWLVDSDDPRKNAHLPWTIADAARTVSALREGGDRVLLHCVAAEHRTPSVALAYSALLGKSEGAAERIEAAVGHPVDGLLWVTAQGISASSGPARPCSAVNLDSEGDRSWT</sequence>
<keyword evidence="3" id="KW-0479">Metal-binding</keyword>
<evidence type="ECO:0000256" key="1">
    <source>
        <dbReference type="ARBA" id="ARBA00010702"/>
    </source>
</evidence>
<gene>
    <name evidence="5" type="ORF">ET996_13925</name>
</gene>
<comment type="similarity">
    <text evidence="1">Belongs to the ADP-ribosylglycohydrolase family.</text>
</comment>
<dbReference type="RefSeq" id="WP_131173167.1">
    <property type="nucleotide sequence ID" value="NZ_FXTL01000030.1"/>
</dbReference>
<dbReference type="Proteomes" id="UP000291933">
    <property type="component" value="Unassembled WGS sequence"/>
</dbReference>
<dbReference type="InterPro" id="IPR050792">
    <property type="entry name" value="ADP-ribosylglycohydrolase"/>
</dbReference>
<dbReference type="InterPro" id="IPR005502">
    <property type="entry name" value="Ribosyl_crysJ1"/>
</dbReference>
<evidence type="ECO:0000256" key="3">
    <source>
        <dbReference type="PIRSR" id="PIRSR605502-1"/>
    </source>
</evidence>
<dbReference type="InterPro" id="IPR029021">
    <property type="entry name" value="Prot-tyrosine_phosphatase-like"/>
</dbReference>
<dbReference type="AlphaFoldDB" id="A0A4Q9KHL3"/>
<dbReference type="EMBL" id="SDMR01000028">
    <property type="protein sequence ID" value="TBT91449.1"/>
    <property type="molecule type" value="Genomic_DNA"/>
</dbReference>
<evidence type="ECO:0000313" key="5">
    <source>
        <dbReference type="EMBL" id="TBT91449.1"/>
    </source>
</evidence>
<evidence type="ECO:0000313" key="6">
    <source>
        <dbReference type="Proteomes" id="UP000291933"/>
    </source>
</evidence>
<dbReference type="PANTHER" id="PTHR16222:SF24">
    <property type="entry name" value="ADP-RIBOSYLHYDROLASE ARH3"/>
    <property type="match status" value="1"/>
</dbReference>
<evidence type="ECO:0000256" key="4">
    <source>
        <dbReference type="SAM" id="MobiDB-lite"/>
    </source>
</evidence>
<name>A0A4Q9KHL3_PROTD</name>
<feature type="binding site" evidence="3">
    <location>
        <position position="266"/>
    </location>
    <ligand>
        <name>Mg(2+)</name>
        <dbReference type="ChEBI" id="CHEBI:18420"/>
        <label>1</label>
    </ligand>
</feature>
<organism evidence="5 6">
    <name type="scientific">Propioniciclava tarda</name>
    <dbReference type="NCBI Taxonomy" id="433330"/>
    <lineage>
        <taxon>Bacteria</taxon>
        <taxon>Bacillati</taxon>
        <taxon>Actinomycetota</taxon>
        <taxon>Actinomycetes</taxon>
        <taxon>Propionibacteriales</taxon>
        <taxon>Propionibacteriaceae</taxon>
        <taxon>Propioniciclava</taxon>
    </lineage>
</organism>
<feature type="binding site" evidence="3">
    <location>
        <position position="57"/>
    </location>
    <ligand>
        <name>Mg(2+)</name>
        <dbReference type="ChEBI" id="CHEBI:18420"/>
        <label>1</label>
    </ligand>
</feature>
<dbReference type="Gene3D" id="3.90.190.10">
    <property type="entry name" value="Protein tyrosine phosphatase superfamily"/>
    <property type="match status" value="1"/>
</dbReference>
<protein>
    <submittedName>
        <fullName evidence="5">Ribosylglycohydrolase</fullName>
    </submittedName>
</protein>
<dbReference type="OrthoDB" id="9798107at2"/>
<dbReference type="InterPro" id="IPR036705">
    <property type="entry name" value="Ribosyl_crysJ1_sf"/>
</dbReference>
<dbReference type="PANTHER" id="PTHR16222">
    <property type="entry name" value="ADP-RIBOSYLGLYCOHYDROLASE"/>
    <property type="match status" value="1"/>
</dbReference>
<dbReference type="Pfam" id="PF03747">
    <property type="entry name" value="ADP_ribosyl_GH"/>
    <property type="match status" value="1"/>
</dbReference>
<comment type="cofactor">
    <cofactor evidence="3">
        <name>Mg(2+)</name>
        <dbReference type="ChEBI" id="CHEBI:18420"/>
    </cofactor>
    <text evidence="3">Binds 2 magnesium ions per subunit.</text>
</comment>
<comment type="caution">
    <text evidence="5">The sequence shown here is derived from an EMBL/GenBank/DDBJ whole genome shotgun (WGS) entry which is preliminary data.</text>
</comment>
<keyword evidence="3" id="KW-0460">Magnesium</keyword>
<dbReference type="SUPFAM" id="SSF52799">
    <property type="entry name" value="(Phosphotyrosine protein) phosphatases II"/>
    <property type="match status" value="1"/>
</dbReference>
<feature type="binding site" evidence="3">
    <location>
        <position position="265"/>
    </location>
    <ligand>
        <name>Mg(2+)</name>
        <dbReference type="ChEBI" id="CHEBI:18420"/>
        <label>1</label>
    </ligand>
</feature>
<evidence type="ECO:0000256" key="2">
    <source>
        <dbReference type="ARBA" id="ARBA00022801"/>
    </source>
</evidence>